<protein>
    <submittedName>
        <fullName evidence="1">Uncharacterized protein</fullName>
    </submittedName>
</protein>
<accession>A0A7W6ZZK6</accession>
<comment type="caution">
    <text evidence="1">The sequence shown here is derived from an EMBL/GenBank/DDBJ whole genome shotgun (WGS) entry which is preliminary data.</text>
</comment>
<dbReference type="AlphaFoldDB" id="A0A7W6ZZK6"/>
<name>A0A7W6ZZK6_9HYPH</name>
<dbReference type="EMBL" id="JACIIG010000019">
    <property type="protein sequence ID" value="MBB4571063.1"/>
    <property type="molecule type" value="Genomic_DNA"/>
</dbReference>
<organism evidence="1 2">
    <name type="scientific">Rhizobium leucaenae</name>
    <dbReference type="NCBI Taxonomy" id="29450"/>
    <lineage>
        <taxon>Bacteria</taxon>
        <taxon>Pseudomonadati</taxon>
        <taxon>Pseudomonadota</taxon>
        <taxon>Alphaproteobacteria</taxon>
        <taxon>Hyphomicrobiales</taxon>
        <taxon>Rhizobiaceae</taxon>
        <taxon>Rhizobium/Agrobacterium group</taxon>
        <taxon>Rhizobium</taxon>
    </lineage>
</organism>
<evidence type="ECO:0000313" key="2">
    <source>
        <dbReference type="Proteomes" id="UP000543836"/>
    </source>
</evidence>
<evidence type="ECO:0000313" key="1">
    <source>
        <dbReference type="EMBL" id="MBB4571063.1"/>
    </source>
</evidence>
<gene>
    <name evidence="1" type="ORF">GGE60_005221</name>
</gene>
<keyword evidence="2" id="KW-1185">Reference proteome</keyword>
<reference evidence="1 2" key="1">
    <citation type="submission" date="2020-08" db="EMBL/GenBank/DDBJ databases">
        <title>Genomic Encyclopedia of Type Strains, Phase IV (KMG-V): Genome sequencing to study the core and pangenomes of soil and plant-associated prokaryotes.</title>
        <authorList>
            <person name="Whitman W."/>
        </authorList>
    </citation>
    <scope>NUCLEOTIDE SEQUENCE [LARGE SCALE GENOMIC DNA]</scope>
    <source>
        <strain evidence="1 2">SEMIA 492</strain>
    </source>
</reference>
<dbReference type="Proteomes" id="UP000543836">
    <property type="component" value="Unassembled WGS sequence"/>
</dbReference>
<sequence length="40" mass="4453">MNADNADAAAFWEALGFQRGSKLGHSHWLAWEPSRDRPGV</sequence>
<proteinExistence type="predicted"/>